<gene>
    <name evidence="2" type="ORF">BG844_26880</name>
</gene>
<keyword evidence="1" id="KW-1133">Transmembrane helix</keyword>
<proteinExistence type="predicted"/>
<sequence length="119" mass="12314">MLALFKPVVEVDGHRVGNAWGRIVVPLAPGQHHVHVHVPYLLPTCIGAADLGVTVHPGQTVELDYRAPMIVFIGGALGPPPQKYPGMVATIVLAIVTLVMLLCLCGGFILAACSGSSGG</sequence>
<dbReference type="Proteomes" id="UP000182486">
    <property type="component" value="Unassembled WGS sequence"/>
</dbReference>
<name>A0A1K0FET7_9ACTN</name>
<accession>A0A1K0FET7</accession>
<dbReference type="EMBL" id="MEIA01000358">
    <property type="protein sequence ID" value="OJF11345.1"/>
    <property type="molecule type" value="Genomic_DNA"/>
</dbReference>
<evidence type="ECO:0000313" key="3">
    <source>
        <dbReference type="Proteomes" id="UP000182486"/>
    </source>
</evidence>
<keyword evidence="1" id="KW-0472">Membrane</keyword>
<evidence type="ECO:0000256" key="1">
    <source>
        <dbReference type="SAM" id="Phobius"/>
    </source>
</evidence>
<comment type="caution">
    <text evidence="2">The sequence shown here is derived from an EMBL/GenBank/DDBJ whole genome shotgun (WGS) entry which is preliminary data.</text>
</comment>
<organism evidence="2 3">
    <name type="scientific">Couchioplanes caeruleus subsp. caeruleus</name>
    <dbReference type="NCBI Taxonomy" id="56427"/>
    <lineage>
        <taxon>Bacteria</taxon>
        <taxon>Bacillati</taxon>
        <taxon>Actinomycetota</taxon>
        <taxon>Actinomycetes</taxon>
        <taxon>Micromonosporales</taxon>
        <taxon>Micromonosporaceae</taxon>
        <taxon>Couchioplanes</taxon>
    </lineage>
</organism>
<keyword evidence="1" id="KW-0812">Transmembrane</keyword>
<feature type="transmembrane region" description="Helical" evidence="1">
    <location>
        <begin position="87"/>
        <end position="113"/>
    </location>
</feature>
<evidence type="ECO:0000313" key="2">
    <source>
        <dbReference type="EMBL" id="OJF11345.1"/>
    </source>
</evidence>
<dbReference type="AlphaFoldDB" id="A0A1K0FET7"/>
<keyword evidence="3" id="KW-1185">Reference proteome</keyword>
<reference evidence="2 3" key="1">
    <citation type="submission" date="2016-09" db="EMBL/GenBank/DDBJ databases">
        <title>Couchioplanes caeruleus draft genome sequence.</title>
        <authorList>
            <person name="Sheehan J."/>
            <person name="Caffrey P."/>
        </authorList>
    </citation>
    <scope>NUCLEOTIDE SEQUENCE [LARGE SCALE GENOMIC DNA]</scope>
    <source>
        <strain evidence="2 3">DSM 43634</strain>
    </source>
</reference>
<protein>
    <submittedName>
        <fullName evidence="2">Uncharacterized protein</fullName>
    </submittedName>
</protein>